<evidence type="ECO:0000313" key="2">
    <source>
        <dbReference type="EMBL" id="OEV13793.1"/>
    </source>
</evidence>
<proteinExistence type="predicted"/>
<reference evidence="2 3" key="1">
    <citation type="journal article" date="2016" name="Front. Microbiol.">
        <title>Comparative Genomics Analysis of Streptomyces Species Reveals Their Adaptation to the Marine Environment and Their Diversity at the Genomic Level.</title>
        <authorList>
            <person name="Tian X."/>
            <person name="Zhang Z."/>
            <person name="Yang T."/>
            <person name="Chen M."/>
            <person name="Li J."/>
            <person name="Chen F."/>
            <person name="Yang J."/>
            <person name="Li W."/>
            <person name="Zhang B."/>
            <person name="Zhang Z."/>
            <person name="Wu J."/>
            <person name="Zhang C."/>
            <person name="Long L."/>
            <person name="Xiao J."/>
        </authorList>
    </citation>
    <scope>NUCLEOTIDE SEQUENCE [LARGE SCALE GENOMIC DNA]</scope>
    <source>
        <strain evidence="2 3">SCSIO 10429</strain>
    </source>
</reference>
<dbReference type="AlphaFoldDB" id="A0A1E7LCU5"/>
<feature type="chain" id="PRO_5009197312" description="Secreted protein" evidence="1">
    <location>
        <begin position="36"/>
        <end position="134"/>
    </location>
</feature>
<comment type="caution">
    <text evidence="2">The sequence shown here is derived from an EMBL/GenBank/DDBJ whole genome shotgun (WGS) entry which is preliminary data.</text>
</comment>
<organism evidence="2 3">
    <name type="scientific">Streptomyces nanshensis</name>
    <dbReference type="NCBI Taxonomy" id="518642"/>
    <lineage>
        <taxon>Bacteria</taxon>
        <taxon>Bacillati</taxon>
        <taxon>Actinomycetota</taxon>
        <taxon>Actinomycetes</taxon>
        <taxon>Kitasatosporales</taxon>
        <taxon>Streptomycetaceae</taxon>
        <taxon>Streptomyces</taxon>
    </lineage>
</organism>
<protein>
    <recommendedName>
        <fullName evidence="4">Secreted protein</fullName>
    </recommendedName>
</protein>
<evidence type="ECO:0000256" key="1">
    <source>
        <dbReference type="SAM" id="SignalP"/>
    </source>
</evidence>
<sequence length="134" mass="14442">MKTLLCRTGTRIATTTAVSVLALCAAVGNASTAQAADASRHLSDGSGYVQYQDRGNALTVKDTKRDGRAVRVNLWTDYGYMHTVNMKLGAGNSETYYLDLREDRHVEFVAITWDHNGDQGGGPGLGNAQFATRS</sequence>
<name>A0A1E7LCU5_9ACTN</name>
<keyword evidence="3" id="KW-1185">Reference proteome</keyword>
<dbReference type="EMBL" id="LJGW01000039">
    <property type="protein sequence ID" value="OEV13793.1"/>
    <property type="molecule type" value="Genomic_DNA"/>
</dbReference>
<dbReference type="Proteomes" id="UP000176005">
    <property type="component" value="Unassembled WGS sequence"/>
</dbReference>
<dbReference type="RefSeq" id="WP_070014660.1">
    <property type="nucleotide sequence ID" value="NZ_LJGW01000039.1"/>
</dbReference>
<keyword evidence="1" id="KW-0732">Signal</keyword>
<feature type="signal peptide" evidence="1">
    <location>
        <begin position="1"/>
        <end position="35"/>
    </location>
</feature>
<accession>A0A1E7LCU5</accession>
<evidence type="ECO:0000313" key="3">
    <source>
        <dbReference type="Proteomes" id="UP000176005"/>
    </source>
</evidence>
<gene>
    <name evidence="2" type="ORF">AN218_01800</name>
</gene>
<evidence type="ECO:0008006" key="4">
    <source>
        <dbReference type="Google" id="ProtNLM"/>
    </source>
</evidence>